<feature type="transmembrane region" description="Helical" evidence="1">
    <location>
        <begin position="228"/>
        <end position="247"/>
    </location>
</feature>
<dbReference type="OrthoDB" id="29061at2157"/>
<evidence type="ECO:0000313" key="3">
    <source>
        <dbReference type="EMBL" id="GGP22300.1"/>
    </source>
</evidence>
<sequence>MKPLPLAFGVFLLIVMIRFTTPSLLPFLGQLMHVDPSIEGLLVTAYWIGYTAFMMPSGTLVERAGAKGAIIAGIALAIIFLSFPSFINSYGYVLMLQFVAGSLSSFIYVFLVSLVVATQRRSGLAVGIYQSAFFIGSSISIAVTPLLFSFNHTIPFISYGIPLIPLTALLLGTDVKSGKSASSPAINARVVGMGLIRFAAGFSYLGFVAWSTYYSVHVLGATHSMSGIYAFTSTALGSIGTIIGGAIGDRFGYVAPSILGSSMIAAIVLIIYWLPFPLQETFMAMMGFMYGFYASPSLASSKSSARISSASAFLNFMTQLGGTASPYLIGRMLGFLGFASAFTALGVISMALIIMGSLLLRKISY</sequence>
<evidence type="ECO:0000313" key="4">
    <source>
        <dbReference type="Proteomes" id="UP000610960"/>
    </source>
</evidence>
<feature type="domain" description="Major facilitator superfamily (MFS) profile" evidence="2">
    <location>
        <begin position="2"/>
        <end position="364"/>
    </location>
</feature>
<dbReference type="SUPFAM" id="SSF103473">
    <property type="entry name" value="MFS general substrate transporter"/>
    <property type="match status" value="1"/>
</dbReference>
<dbReference type="InterPro" id="IPR036259">
    <property type="entry name" value="MFS_trans_sf"/>
</dbReference>
<dbReference type="Proteomes" id="UP000610960">
    <property type="component" value="Unassembled WGS sequence"/>
</dbReference>
<protein>
    <recommendedName>
        <fullName evidence="2">Major facilitator superfamily (MFS) profile domain-containing protein</fullName>
    </recommendedName>
</protein>
<feature type="transmembrane region" description="Helical" evidence="1">
    <location>
        <begin position="254"/>
        <end position="275"/>
    </location>
</feature>
<evidence type="ECO:0000259" key="2">
    <source>
        <dbReference type="PROSITE" id="PS50850"/>
    </source>
</evidence>
<name>A0A830GVU8_9CREN</name>
<feature type="transmembrane region" description="Helical" evidence="1">
    <location>
        <begin position="194"/>
        <end position="216"/>
    </location>
</feature>
<dbReference type="RefSeq" id="WP_188597050.1">
    <property type="nucleotide sequence ID" value="NZ_BMNL01000004.1"/>
</dbReference>
<comment type="caution">
    <text evidence="3">The sequence shown here is derived from an EMBL/GenBank/DDBJ whole genome shotgun (WGS) entry which is preliminary data.</text>
</comment>
<dbReference type="InterPro" id="IPR011701">
    <property type="entry name" value="MFS"/>
</dbReference>
<accession>A0A830GVU8</accession>
<dbReference type="EMBL" id="BMNL01000004">
    <property type="protein sequence ID" value="GGP22300.1"/>
    <property type="molecule type" value="Genomic_DNA"/>
</dbReference>
<proteinExistence type="predicted"/>
<feature type="transmembrane region" description="Helical" evidence="1">
    <location>
        <begin position="93"/>
        <end position="116"/>
    </location>
</feature>
<keyword evidence="1" id="KW-0812">Transmembrane</keyword>
<dbReference type="AlphaFoldDB" id="A0A830GVU8"/>
<dbReference type="Pfam" id="PF07690">
    <property type="entry name" value="MFS_1"/>
    <property type="match status" value="1"/>
</dbReference>
<keyword evidence="4" id="KW-1185">Reference proteome</keyword>
<feature type="transmembrane region" description="Helical" evidence="1">
    <location>
        <begin position="68"/>
        <end position="87"/>
    </location>
</feature>
<keyword evidence="1" id="KW-0472">Membrane</keyword>
<evidence type="ECO:0000256" key="1">
    <source>
        <dbReference type="SAM" id="Phobius"/>
    </source>
</evidence>
<feature type="transmembrane region" description="Helical" evidence="1">
    <location>
        <begin position="38"/>
        <end position="56"/>
    </location>
</feature>
<organism evidence="3 4">
    <name type="scientific">Thermocladium modestius</name>
    <dbReference type="NCBI Taxonomy" id="62609"/>
    <lineage>
        <taxon>Archaea</taxon>
        <taxon>Thermoproteota</taxon>
        <taxon>Thermoprotei</taxon>
        <taxon>Thermoproteales</taxon>
        <taxon>Thermoproteaceae</taxon>
        <taxon>Thermocladium</taxon>
    </lineage>
</organism>
<reference evidence="3" key="1">
    <citation type="journal article" date="2014" name="Int. J. Syst. Evol. Microbiol.">
        <title>Complete genome sequence of Corynebacterium casei LMG S-19264T (=DSM 44701T), isolated from a smear-ripened cheese.</title>
        <authorList>
            <consortium name="US DOE Joint Genome Institute (JGI-PGF)"/>
            <person name="Walter F."/>
            <person name="Albersmeier A."/>
            <person name="Kalinowski J."/>
            <person name="Ruckert C."/>
        </authorList>
    </citation>
    <scope>NUCLEOTIDE SEQUENCE</scope>
    <source>
        <strain evidence="3">JCM 10088</strain>
    </source>
</reference>
<dbReference type="PROSITE" id="PS50850">
    <property type="entry name" value="MFS"/>
    <property type="match status" value="1"/>
</dbReference>
<feature type="transmembrane region" description="Helical" evidence="1">
    <location>
        <begin position="128"/>
        <end position="148"/>
    </location>
</feature>
<keyword evidence="1" id="KW-1133">Transmembrane helix</keyword>
<dbReference type="InterPro" id="IPR020846">
    <property type="entry name" value="MFS_dom"/>
</dbReference>
<gene>
    <name evidence="3" type="ORF">GCM10007981_17810</name>
</gene>
<dbReference type="Gene3D" id="1.20.1250.20">
    <property type="entry name" value="MFS general substrate transporter like domains"/>
    <property type="match status" value="2"/>
</dbReference>
<reference evidence="3" key="2">
    <citation type="submission" date="2020-09" db="EMBL/GenBank/DDBJ databases">
        <authorList>
            <person name="Sun Q."/>
            <person name="Ohkuma M."/>
        </authorList>
    </citation>
    <scope>NUCLEOTIDE SEQUENCE</scope>
    <source>
        <strain evidence="3">JCM 10088</strain>
    </source>
</reference>
<dbReference type="GO" id="GO:0022857">
    <property type="term" value="F:transmembrane transporter activity"/>
    <property type="evidence" value="ECO:0007669"/>
    <property type="project" value="InterPro"/>
</dbReference>
<feature type="transmembrane region" description="Helical" evidence="1">
    <location>
        <begin position="154"/>
        <end position="173"/>
    </location>
</feature>
<feature type="transmembrane region" description="Helical" evidence="1">
    <location>
        <begin position="335"/>
        <end position="360"/>
    </location>
</feature>